<name>A0A1H2N673_9PSED</name>
<reference evidence="2" key="1">
    <citation type="submission" date="2016-10" db="EMBL/GenBank/DDBJ databases">
        <authorList>
            <person name="Varghese N."/>
            <person name="Submissions S."/>
        </authorList>
    </citation>
    <scope>NUCLEOTIDE SEQUENCE [LARGE SCALE GENOMIC DNA]</scope>
    <source>
        <strain evidence="2">LMG 2223</strain>
    </source>
</reference>
<dbReference type="RefSeq" id="WP_084378952.1">
    <property type="nucleotide sequence ID" value="NZ_LS483433.1"/>
</dbReference>
<dbReference type="AlphaFoldDB" id="A0A1H2N673"/>
<accession>A0A1H2N673</accession>
<keyword evidence="2" id="KW-1185">Reference proteome</keyword>
<organism evidence="1 2">
    <name type="scientific">Pseudomonas mucidolens</name>
    <dbReference type="NCBI Taxonomy" id="46679"/>
    <lineage>
        <taxon>Bacteria</taxon>
        <taxon>Pseudomonadati</taxon>
        <taxon>Pseudomonadota</taxon>
        <taxon>Gammaproteobacteria</taxon>
        <taxon>Pseudomonadales</taxon>
        <taxon>Pseudomonadaceae</taxon>
        <taxon>Pseudomonas</taxon>
    </lineage>
</organism>
<dbReference type="PROSITE" id="PS51257">
    <property type="entry name" value="PROKAR_LIPOPROTEIN"/>
    <property type="match status" value="1"/>
</dbReference>
<evidence type="ECO:0000313" key="2">
    <source>
        <dbReference type="Proteomes" id="UP000198600"/>
    </source>
</evidence>
<protein>
    <submittedName>
        <fullName evidence="1">Uncharacterized protein</fullName>
    </submittedName>
</protein>
<dbReference type="Proteomes" id="UP000198600">
    <property type="component" value="Chromosome I"/>
</dbReference>
<sequence>MQFRKHHQILIAFSVLLLTACDTKKDQIYQFARCVMATETVAGGSPGEVGIKTGQAVAQYQKDHGLDMNYEEIKGLAEKARLEITGSPELPAPAQVDRAKKIMISDQCKNASS</sequence>
<evidence type="ECO:0000313" key="1">
    <source>
        <dbReference type="EMBL" id="SDV00872.1"/>
    </source>
</evidence>
<dbReference type="OrthoDB" id="6994435at2"/>
<dbReference type="EMBL" id="LT629802">
    <property type="protein sequence ID" value="SDV00872.1"/>
    <property type="molecule type" value="Genomic_DNA"/>
</dbReference>
<gene>
    <name evidence="1" type="ORF">SAMN05216202_3073</name>
</gene>
<dbReference type="STRING" id="46679.SAMN05216202_3073"/>
<proteinExistence type="predicted"/>